<evidence type="ECO:0000256" key="7">
    <source>
        <dbReference type="SAM" id="SignalP"/>
    </source>
</evidence>
<dbReference type="Pfam" id="PF04674">
    <property type="entry name" value="Phi_1"/>
    <property type="match status" value="1"/>
</dbReference>
<name>A0A6J5WKG3_PRUAR</name>
<evidence type="ECO:0000256" key="1">
    <source>
        <dbReference type="ARBA" id="ARBA00004271"/>
    </source>
</evidence>
<feature type="compositionally biased region" description="Gly residues" evidence="6">
    <location>
        <begin position="46"/>
        <end position="105"/>
    </location>
</feature>
<feature type="region of interest" description="Disordered" evidence="6">
    <location>
        <begin position="37"/>
        <end position="143"/>
    </location>
</feature>
<keyword evidence="9" id="KW-1185">Reference proteome</keyword>
<keyword evidence="4 7" id="KW-0732">Signal</keyword>
<sequence>MAASLMGSGQRLAALALCLILLLDITMPSLVLANKAKGGGHHRGGGGRAQKGGGHKGGGGGHKGGKGGGPKGGSGPKGGVGPKGSSGPKGGVGPKGGSGPKGGGVAPNVPKPKPNPNPVGGGIPKPNPNPVIHPNPNPVIPPNPNPVIHPNPNPVIPPNPNPNPNPVIPTNPIPAGGAPVGGGVPVPEAGKGILYHGGPLLTGDLNLSILFYGQFTAEQKNVVRSFLRSLENTENDHIAAVHRWWDIVEAYQLFTNKPGLDPTAAPPRLRIKVGTQQSDDKYTVGKVLTIDFINSLFKKADSGKPNTLVVLFTGSQVTVQGLCRGKCYEHGLVDNKPYLIVGNPEIECPGACGWPFNRLDYGVSNQVTVKPPNGNAGIDAMLINFASGLAAAVTNPFNTGFFKPGPKDDPIEAGTACDNIFGSGAVPGQTGKVELDPASGGSYNAIGEKGMKFMLPSVWNPRTNNCWTAL</sequence>
<evidence type="ECO:0000256" key="4">
    <source>
        <dbReference type="ARBA" id="ARBA00022729"/>
    </source>
</evidence>
<dbReference type="OrthoDB" id="47374at2759"/>
<organism evidence="8 9">
    <name type="scientific">Prunus armeniaca</name>
    <name type="common">Apricot</name>
    <name type="synonym">Armeniaca vulgaris</name>
    <dbReference type="NCBI Taxonomy" id="36596"/>
    <lineage>
        <taxon>Eukaryota</taxon>
        <taxon>Viridiplantae</taxon>
        <taxon>Streptophyta</taxon>
        <taxon>Embryophyta</taxon>
        <taxon>Tracheophyta</taxon>
        <taxon>Spermatophyta</taxon>
        <taxon>Magnoliopsida</taxon>
        <taxon>eudicotyledons</taxon>
        <taxon>Gunneridae</taxon>
        <taxon>Pentapetalae</taxon>
        <taxon>rosids</taxon>
        <taxon>fabids</taxon>
        <taxon>Rosales</taxon>
        <taxon>Rosaceae</taxon>
        <taxon>Amygdaloideae</taxon>
        <taxon>Amygdaleae</taxon>
        <taxon>Prunus</taxon>
    </lineage>
</organism>
<evidence type="ECO:0000256" key="5">
    <source>
        <dbReference type="ARBA" id="ARBA00023591"/>
    </source>
</evidence>
<dbReference type="AlphaFoldDB" id="A0A6J5WKG3"/>
<reference evidence="9" key="1">
    <citation type="journal article" date="2020" name="Genome Biol.">
        <title>Gamete binning: chromosome-level and haplotype-resolved genome assembly enabled by high-throughput single-cell sequencing of gamete genomes.</title>
        <authorList>
            <person name="Campoy J.A."/>
            <person name="Sun H."/>
            <person name="Goel M."/>
            <person name="Jiao W.-B."/>
            <person name="Folz-Donahue K."/>
            <person name="Wang N."/>
            <person name="Rubio M."/>
            <person name="Liu C."/>
            <person name="Kukat C."/>
            <person name="Ruiz D."/>
            <person name="Huettel B."/>
            <person name="Schneeberger K."/>
        </authorList>
    </citation>
    <scope>NUCLEOTIDE SEQUENCE [LARGE SCALE GENOMIC DNA]</scope>
    <source>
        <strain evidence="9">cv. Rojo Pasion</strain>
    </source>
</reference>
<dbReference type="EMBL" id="CAEKKB010000002">
    <property type="protein sequence ID" value="CAB4302200.1"/>
    <property type="molecule type" value="Genomic_DNA"/>
</dbReference>
<comment type="similarity">
    <text evidence="5">Belongs to the EXORDIUM family.</text>
</comment>
<dbReference type="GO" id="GO:0048046">
    <property type="term" value="C:apoplast"/>
    <property type="evidence" value="ECO:0007669"/>
    <property type="project" value="UniProtKB-SubCell"/>
</dbReference>
<accession>A0A6J5WKG3</accession>
<comment type="subcellular location">
    <subcellularLocation>
        <location evidence="1">Secreted</location>
        <location evidence="1">Extracellular space</location>
        <location evidence="1">Apoplast</location>
    </subcellularLocation>
</comment>
<keyword evidence="3" id="KW-0964">Secreted</keyword>
<gene>
    <name evidence="8" type="ORF">ORAREDHAP_LOCUS17814</name>
</gene>
<dbReference type="PANTHER" id="PTHR31279:SF13">
    <property type="entry name" value="PROTEIN EXORDIUM-LIKE 6"/>
    <property type="match status" value="1"/>
</dbReference>
<dbReference type="Proteomes" id="UP000507245">
    <property type="component" value="Unassembled WGS sequence"/>
</dbReference>
<dbReference type="InterPro" id="IPR006766">
    <property type="entry name" value="EXORDIUM-like"/>
</dbReference>
<evidence type="ECO:0000256" key="3">
    <source>
        <dbReference type="ARBA" id="ARBA00022525"/>
    </source>
</evidence>
<protein>
    <submittedName>
        <fullName evidence="8">Uncharacterized protein</fullName>
    </submittedName>
</protein>
<dbReference type="PANTHER" id="PTHR31279">
    <property type="entry name" value="PROTEIN EXORDIUM-LIKE 5"/>
    <property type="match status" value="1"/>
</dbReference>
<feature type="compositionally biased region" description="Pro residues" evidence="6">
    <location>
        <begin position="125"/>
        <end position="143"/>
    </location>
</feature>
<proteinExistence type="inferred from homology"/>
<evidence type="ECO:0000313" key="9">
    <source>
        <dbReference type="Proteomes" id="UP000507245"/>
    </source>
</evidence>
<evidence type="ECO:0000256" key="2">
    <source>
        <dbReference type="ARBA" id="ARBA00022523"/>
    </source>
</evidence>
<keyword evidence="2" id="KW-0052">Apoplast</keyword>
<feature type="signal peptide" evidence="7">
    <location>
        <begin position="1"/>
        <end position="33"/>
    </location>
</feature>
<evidence type="ECO:0000313" key="8">
    <source>
        <dbReference type="EMBL" id="CAB4302200.1"/>
    </source>
</evidence>
<evidence type="ECO:0000256" key="6">
    <source>
        <dbReference type="SAM" id="MobiDB-lite"/>
    </source>
</evidence>
<feature type="chain" id="PRO_5026729657" evidence="7">
    <location>
        <begin position="34"/>
        <end position="470"/>
    </location>
</feature>